<dbReference type="RefSeq" id="WP_129439313.1">
    <property type="nucleotide sequence ID" value="NZ_CP035492.1"/>
</dbReference>
<evidence type="ECO:0000259" key="9">
    <source>
        <dbReference type="Pfam" id="PF24856"/>
    </source>
</evidence>
<dbReference type="InterPro" id="IPR055389">
    <property type="entry name" value="AraA_N"/>
</dbReference>
<dbReference type="InterPro" id="IPR024664">
    <property type="entry name" value="Ara_Isoase_C"/>
</dbReference>
<dbReference type="PIRSF" id="PIRSF001478">
    <property type="entry name" value="L-ara_isomerase"/>
    <property type="match status" value="1"/>
</dbReference>
<dbReference type="GO" id="GO:0030145">
    <property type="term" value="F:manganese ion binding"/>
    <property type="evidence" value="ECO:0007669"/>
    <property type="project" value="UniProtKB-UniRule"/>
</dbReference>
<accession>A0A4P6EWI3</accession>
<keyword evidence="4 6" id="KW-0413">Isomerase</keyword>
<comment type="cofactor">
    <cofactor evidence="6">
        <name>Mn(2+)</name>
        <dbReference type="ChEBI" id="CHEBI:29035"/>
    </cofactor>
    <text evidence="6">Binds 1 Mn(2+) ion per subunit.</text>
</comment>
<gene>
    <name evidence="6" type="primary">araA</name>
    <name evidence="10" type="ORF">ET464_06480</name>
</gene>
<dbReference type="PANTHER" id="PTHR38464">
    <property type="entry name" value="L-ARABINOSE ISOMERASE"/>
    <property type="match status" value="1"/>
</dbReference>
<keyword evidence="11" id="KW-1185">Reference proteome</keyword>
<organism evidence="10 11">
    <name type="scientific">Paenibacillus protaetiae</name>
    <dbReference type="NCBI Taxonomy" id="2509456"/>
    <lineage>
        <taxon>Bacteria</taxon>
        <taxon>Bacillati</taxon>
        <taxon>Bacillota</taxon>
        <taxon>Bacilli</taxon>
        <taxon>Bacillales</taxon>
        <taxon>Paenibacillaceae</taxon>
        <taxon>Paenibacillus</taxon>
    </lineage>
</organism>
<evidence type="ECO:0000256" key="1">
    <source>
        <dbReference type="ARBA" id="ARBA00022723"/>
    </source>
</evidence>
<keyword evidence="5 6" id="KW-0119">Carbohydrate metabolism</keyword>
<protein>
    <recommendedName>
        <fullName evidence="6">L-arabinose isomerase</fullName>
        <ecNumber evidence="6">5.3.1.4</ecNumber>
    </recommendedName>
</protein>
<dbReference type="PANTHER" id="PTHR38464:SF1">
    <property type="entry name" value="L-ARABINOSE ISOMERASE"/>
    <property type="match status" value="1"/>
</dbReference>
<dbReference type="Gene3D" id="3.40.50.10940">
    <property type="match status" value="1"/>
</dbReference>
<dbReference type="InterPro" id="IPR038583">
    <property type="entry name" value="AraA_N_sf"/>
</dbReference>
<dbReference type="UniPathway" id="UPA00145">
    <property type="reaction ID" value="UER00565"/>
</dbReference>
<comment type="function">
    <text evidence="6">Catalyzes the conversion of L-arabinose to L-ribulose.</text>
</comment>
<evidence type="ECO:0000313" key="11">
    <source>
        <dbReference type="Proteomes" id="UP000293568"/>
    </source>
</evidence>
<dbReference type="InterPro" id="IPR004216">
    <property type="entry name" value="Fuc/Ara_isomerase_C"/>
</dbReference>
<evidence type="ECO:0000256" key="5">
    <source>
        <dbReference type="ARBA" id="ARBA00023277"/>
    </source>
</evidence>
<feature type="binding site" evidence="6">
    <location>
        <position position="447"/>
    </location>
    <ligand>
        <name>Mn(2+)</name>
        <dbReference type="ChEBI" id="CHEBI:29035"/>
    </ligand>
</feature>
<evidence type="ECO:0000259" key="7">
    <source>
        <dbReference type="Pfam" id="PF02610"/>
    </source>
</evidence>
<keyword evidence="1 6" id="KW-0479">Metal-binding</keyword>
<comment type="catalytic activity">
    <reaction evidence="6">
        <text>beta-L-arabinopyranose = L-ribulose</text>
        <dbReference type="Rhea" id="RHEA:14821"/>
        <dbReference type="ChEBI" id="CHEBI:16880"/>
        <dbReference type="ChEBI" id="CHEBI:40886"/>
        <dbReference type="EC" id="5.3.1.4"/>
    </reaction>
</comment>
<keyword evidence="3 6" id="KW-0464">Manganese</keyword>
<evidence type="ECO:0000256" key="3">
    <source>
        <dbReference type="ARBA" id="ARBA00023211"/>
    </source>
</evidence>
<dbReference type="Pfam" id="PF11762">
    <property type="entry name" value="Arabinose_Iso_C"/>
    <property type="match status" value="1"/>
</dbReference>
<dbReference type="EC" id="5.3.1.4" evidence="6"/>
<feature type="domain" description="L-arabinose isomerase N-terminal" evidence="7">
    <location>
        <begin position="8"/>
        <end position="173"/>
    </location>
</feature>
<dbReference type="CDD" id="cd03557">
    <property type="entry name" value="L-arabinose_isomerase"/>
    <property type="match status" value="1"/>
</dbReference>
<evidence type="ECO:0000259" key="8">
    <source>
        <dbReference type="Pfam" id="PF11762"/>
    </source>
</evidence>
<feature type="binding site" evidence="6">
    <location>
        <position position="348"/>
    </location>
    <ligand>
        <name>Mn(2+)</name>
        <dbReference type="ChEBI" id="CHEBI:29035"/>
    </ligand>
</feature>
<sequence>MLQVKPYTFWFVTGSQHLYGPETLEEVADHSRAIVHAFNEDRTFPYALECKPVATTPEEIYRLCVEAKADSSCAGIIAWMHTFSPAKMWIAGLAELRKPLLHLHTQFNRDIPWDTIDMDFMNTNQSAHGDREFGHIFARLGLERKVVTGHWQDGETRGRIAGWMASAAAQMESRCLKVARFGDNMREVAVTEGDKVEAQIKFGWSISGYGIGDLAERVNAVSDAQVKALLEQYLTVYDIAQATRENEVSWASIGYQARIELGLKSFLEEGGFTAFTTTFEDLYGMKQLPGLAVQRLMEQGYGFGGEGDWKTAALTRVVKLIAGNQGTSFMEDYTYHLEKGNEMVLGAHMLEVCPTIADSRPRVEVHPLGIGGKADPARLVFDGRTGAAVVASLINLGSRFRLIINEVDALKPEQAMPKLPVARVLWKPQPSLRESAESWIYAGGAHHTVFSYTATTEQLLDWAAAAGIETVVIDKQTTVRGLRNELRWNDIYYRS</sequence>
<dbReference type="AlphaFoldDB" id="A0A4P6EWI3"/>
<dbReference type="GO" id="GO:0005829">
    <property type="term" value="C:cytosol"/>
    <property type="evidence" value="ECO:0007669"/>
    <property type="project" value="TreeGrafter"/>
</dbReference>
<dbReference type="EMBL" id="CP035492">
    <property type="protein sequence ID" value="QAY66089.1"/>
    <property type="molecule type" value="Genomic_DNA"/>
</dbReference>
<dbReference type="SUPFAM" id="SSF53743">
    <property type="entry name" value="FucI/AraA N-terminal and middle domains"/>
    <property type="match status" value="1"/>
</dbReference>
<dbReference type="InterPro" id="IPR055390">
    <property type="entry name" value="AraA_central"/>
</dbReference>
<dbReference type="GO" id="GO:0019569">
    <property type="term" value="P:L-arabinose catabolic process to D-xylulose 5-phosphate"/>
    <property type="evidence" value="ECO:0007669"/>
    <property type="project" value="UniProtKB-UniRule"/>
</dbReference>
<dbReference type="SUPFAM" id="SSF50443">
    <property type="entry name" value="FucI/AraA C-terminal domain-like"/>
    <property type="match status" value="1"/>
</dbReference>
<evidence type="ECO:0000313" key="10">
    <source>
        <dbReference type="EMBL" id="QAY66089.1"/>
    </source>
</evidence>
<dbReference type="NCBIfam" id="NF002795">
    <property type="entry name" value="PRK02929.1"/>
    <property type="match status" value="1"/>
</dbReference>
<comment type="similarity">
    <text evidence="6">Belongs to the arabinose isomerase family.</text>
</comment>
<evidence type="ECO:0000256" key="4">
    <source>
        <dbReference type="ARBA" id="ARBA00023235"/>
    </source>
</evidence>
<dbReference type="OrthoDB" id="9765600at2"/>
<feature type="binding site" evidence="6">
    <location>
        <position position="306"/>
    </location>
    <ligand>
        <name>Mn(2+)</name>
        <dbReference type="ChEBI" id="CHEBI:29035"/>
    </ligand>
</feature>
<feature type="binding site" evidence="6">
    <location>
        <position position="331"/>
    </location>
    <ligand>
        <name>Mn(2+)</name>
        <dbReference type="ChEBI" id="CHEBI:29035"/>
    </ligand>
</feature>
<evidence type="ECO:0000256" key="2">
    <source>
        <dbReference type="ARBA" id="ARBA00022935"/>
    </source>
</evidence>
<feature type="domain" description="L-arabinose isomerase C-terminal" evidence="8">
    <location>
        <begin position="326"/>
        <end position="469"/>
    </location>
</feature>
<comment type="pathway">
    <text evidence="6">Carbohydrate degradation; L-arabinose degradation via L-ribulose; D-xylulose 5-phosphate from L-arabinose (bacterial route): step 1/3.</text>
</comment>
<dbReference type="KEGG" id="pprt:ET464_06480"/>
<dbReference type="Proteomes" id="UP000293568">
    <property type="component" value="Chromosome"/>
</dbReference>
<dbReference type="InterPro" id="IPR003762">
    <property type="entry name" value="Lara_isomerase"/>
</dbReference>
<name>A0A4P6EWI3_9BACL</name>
<dbReference type="HAMAP" id="MF_00519">
    <property type="entry name" value="Arabinose_Isome"/>
    <property type="match status" value="1"/>
</dbReference>
<dbReference type="Pfam" id="PF02610">
    <property type="entry name" value="AraA_N"/>
    <property type="match status" value="1"/>
</dbReference>
<feature type="domain" description="L-arabinose isomerase central" evidence="9">
    <location>
        <begin position="177"/>
        <end position="322"/>
    </location>
</feature>
<keyword evidence="2 6" id="KW-0054">Arabinose catabolism</keyword>
<dbReference type="Pfam" id="PF24856">
    <property type="entry name" value="AraA_central"/>
    <property type="match status" value="1"/>
</dbReference>
<dbReference type="GO" id="GO:0008733">
    <property type="term" value="F:L-arabinose isomerase activity"/>
    <property type="evidence" value="ECO:0007669"/>
    <property type="project" value="UniProtKB-UniRule"/>
</dbReference>
<dbReference type="InterPro" id="IPR009015">
    <property type="entry name" value="Fucose_isomerase_N/cen_sf"/>
</dbReference>
<reference evidence="10 11" key="1">
    <citation type="submission" date="2019-01" db="EMBL/GenBank/DDBJ databases">
        <title>Genome sequencing of strain FW100M-2.</title>
        <authorList>
            <person name="Heo J."/>
            <person name="Kim S.-J."/>
            <person name="Kim J.-S."/>
            <person name="Hong S.-B."/>
            <person name="Kwon S.-W."/>
        </authorList>
    </citation>
    <scope>NUCLEOTIDE SEQUENCE [LARGE SCALE GENOMIC DNA]</scope>
    <source>
        <strain evidence="10 11">FW100M-2</strain>
    </source>
</reference>
<proteinExistence type="inferred from homology"/>
<evidence type="ECO:0000256" key="6">
    <source>
        <dbReference type="HAMAP-Rule" id="MF_00519"/>
    </source>
</evidence>